<feature type="signal peptide" evidence="1">
    <location>
        <begin position="1"/>
        <end position="27"/>
    </location>
</feature>
<organism evidence="2">
    <name type="scientific">uncultured Thiotrichaceae bacterium</name>
    <dbReference type="NCBI Taxonomy" id="298394"/>
    <lineage>
        <taxon>Bacteria</taxon>
        <taxon>Pseudomonadati</taxon>
        <taxon>Pseudomonadota</taxon>
        <taxon>Gammaproteobacteria</taxon>
        <taxon>Thiotrichales</taxon>
        <taxon>Thiotrichaceae</taxon>
        <taxon>environmental samples</taxon>
    </lineage>
</organism>
<dbReference type="PANTHER" id="PTHR38847:SF1">
    <property type="entry name" value="PSEUDOURIDINE SYNTHASE RSUA_RLUA-LIKE DOMAIN-CONTAINING PROTEIN"/>
    <property type="match status" value="1"/>
</dbReference>
<reference evidence="2" key="1">
    <citation type="submission" date="2020-01" db="EMBL/GenBank/DDBJ databases">
        <authorList>
            <person name="Meier V. D."/>
            <person name="Meier V D."/>
        </authorList>
    </citation>
    <scope>NUCLEOTIDE SEQUENCE</scope>
    <source>
        <strain evidence="2">HLG_WM_MAG_07</strain>
    </source>
</reference>
<name>A0A6S6SCN1_9GAMM</name>
<proteinExistence type="predicted"/>
<evidence type="ECO:0000313" key="2">
    <source>
        <dbReference type="EMBL" id="CAA6806083.1"/>
    </source>
</evidence>
<dbReference type="AlphaFoldDB" id="A0A6S6SCN1"/>
<dbReference type="Pfam" id="PF14273">
    <property type="entry name" value="DUF4360"/>
    <property type="match status" value="1"/>
</dbReference>
<dbReference type="PANTHER" id="PTHR38847">
    <property type="match status" value="1"/>
</dbReference>
<accession>A0A6S6SCN1</accession>
<feature type="chain" id="PRO_5027545914" description="DUF4360 domain-containing protein" evidence="1">
    <location>
        <begin position="28"/>
        <end position="203"/>
    </location>
</feature>
<dbReference type="InterPro" id="IPR025649">
    <property type="entry name" value="DUF4360"/>
</dbReference>
<gene>
    <name evidence="2" type="ORF">HELGO_WM12089</name>
</gene>
<protein>
    <recommendedName>
        <fullName evidence="3">DUF4360 domain-containing protein</fullName>
    </recommendedName>
</protein>
<evidence type="ECO:0008006" key="3">
    <source>
        <dbReference type="Google" id="ProtNLM"/>
    </source>
</evidence>
<evidence type="ECO:0000256" key="1">
    <source>
        <dbReference type="SAM" id="SignalP"/>
    </source>
</evidence>
<keyword evidence="1" id="KW-0732">Signal</keyword>
<sequence length="203" mass="22230">MLDVNFKSGFFTLMFTAFAMNVVNANAAEQNSTYVGKVNYEGSACPKGSVKVSLKDSKSNLSVSFRDYSILAKGRNVRGTRKSCSIAIALHVPKGWSLSLVNARYSGSLAIPAGAQGKLVNTYSFSGKRGNSYKVNFNGPRIQNFQLRDSLSSFASVWSHCGKKTVLRINSSMRVKSADSGNESAAESSQNFETKLRFRRCYK</sequence>
<dbReference type="EMBL" id="CACVAY010000029">
    <property type="protein sequence ID" value="CAA6806083.1"/>
    <property type="molecule type" value="Genomic_DNA"/>
</dbReference>